<dbReference type="STRING" id="1531429.JI75_03675"/>
<evidence type="ECO:0000313" key="3">
    <source>
        <dbReference type="EMBL" id="AJC11901.1"/>
    </source>
</evidence>
<evidence type="ECO:0000313" key="4">
    <source>
        <dbReference type="Proteomes" id="UP000031121"/>
    </source>
</evidence>
<organism evidence="3 4">
    <name type="scientific">Berryella intestinalis</name>
    <dbReference type="NCBI Taxonomy" id="1531429"/>
    <lineage>
        <taxon>Bacteria</taxon>
        <taxon>Bacillati</taxon>
        <taxon>Actinomycetota</taxon>
        <taxon>Coriobacteriia</taxon>
        <taxon>Eggerthellales</taxon>
        <taxon>Eggerthellaceae</taxon>
        <taxon>Berryella</taxon>
    </lineage>
</organism>
<evidence type="ECO:0000256" key="2">
    <source>
        <dbReference type="ARBA" id="ARBA00023008"/>
    </source>
</evidence>
<dbReference type="GO" id="GO:0045892">
    <property type="term" value="P:negative regulation of DNA-templated transcription"/>
    <property type="evidence" value="ECO:0007669"/>
    <property type="project" value="UniProtKB-ARBA"/>
</dbReference>
<dbReference type="AlphaFoldDB" id="A0A0A8B337"/>
<dbReference type="EMBL" id="CP009302">
    <property type="protein sequence ID" value="AJC11901.1"/>
    <property type="molecule type" value="Genomic_DNA"/>
</dbReference>
<dbReference type="PANTHER" id="PTHR33677">
    <property type="entry name" value="TRANSCRIPTIONAL REPRESSOR FRMR-RELATED"/>
    <property type="match status" value="1"/>
</dbReference>
<protein>
    <recommendedName>
        <fullName evidence="5">Metal-sensitive transcriptional repressor</fullName>
    </recommendedName>
</protein>
<dbReference type="KEGG" id="cbac:JI75_03675"/>
<keyword evidence="2" id="KW-0186">Copper</keyword>
<comment type="similarity">
    <text evidence="1">Belongs to the CsoR family.</text>
</comment>
<dbReference type="InterPro" id="IPR038390">
    <property type="entry name" value="Metal_Tscrpt_repr_sf"/>
</dbReference>
<dbReference type="Gene3D" id="1.20.58.1000">
    <property type="entry name" value="Metal-sensitive repressor, helix protomer"/>
    <property type="match status" value="1"/>
</dbReference>
<dbReference type="InterPro" id="IPR003735">
    <property type="entry name" value="Metal_Tscrpt_repr"/>
</dbReference>
<dbReference type="GO" id="GO:0046872">
    <property type="term" value="F:metal ion binding"/>
    <property type="evidence" value="ECO:0007669"/>
    <property type="project" value="InterPro"/>
</dbReference>
<proteinExistence type="inferred from homology"/>
<reference evidence="3 4" key="2">
    <citation type="journal article" date="2015" name="Genome Announc.">
        <title>Complete Genome Sequence of Coriobacteriaceae Strain 68-1-3, a Novel Mucus-Degrading Isolate from the Swine Intestinal Tract.</title>
        <authorList>
            <person name="Looft T."/>
            <person name="Bayles D.O."/>
            <person name="Alt D.P."/>
            <person name="Stanton T.B."/>
        </authorList>
    </citation>
    <scope>NUCLEOTIDE SEQUENCE [LARGE SCALE GENOMIC DNA]</scope>
    <source>
        <strain evidence="3 4">68-1-3</strain>
    </source>
</reference>
<accession>A0A0A8B337</accession>
<reference evidence="4" key="1">
    <citation type="submission" date="2014-08" db="EMBL/GenBank/DDBJ databases">
        <title>Coriobacteriaceae sp. complete genome.</title>
        <authorList>
            <person name="Looft T."/>
            <person name="Bayles D.O."/>
            <person name="Stanton T.B."/>
        </authorList>
    </citation>
    <scope>NUCLEOTIDE SEQUENCE [LARGE SCALE GENOMIC DNA]</scope>
    <source>
        <strain evidence="4">68-1-3</strain>
    </source>
</reference>
<dbReference type="GO" id="GO:0003677">
    <property type="term" value="F:DNA binding"/>
    <property type="evidence" value="ECO:0007669"/>
    <property type="project" value="InterPro"/>
</dbReference>
<dbReference type="HOGENOM" id="CLU_130332_0_0_11"/>
<evidence type="ECO:0000256" key="1">
    <source>
        <dbReference type="ARBA" id="ARBA00005428"/>
    </source>
</evidence>
<keyword evidence="4" id="KW-1185">Reference proteome</keyword>
<evidence type="ECO:0008006" key="5">
    <source>
        <dbReference type="Google" id="ProtNLM"/>
    </source>
</evidence>
<gene>
    <name evidence="3" type="ORF">JI75_03675</name>
</gene>
<sequence length="109" mass="12125">MEGRAGAREAQACPCRMKATPREDAFVADLNKRLNRAIGQLNGVKSMLDENRYCGDVLIQLAAAQSAVRSVSEMVLKNHMETCVVEQIQQGRTEVVDEVLGLMRRFSRS</sequence>
<name>A0A0A8B337_9ACTN</name>
<dbReference type="Proteomes" id="UP000031121">
    <property type="component" value="Chromosome"/>
</dbReference>
<dbReference type="Pfam" id="PF02583">
    <property type="entry name" value="Trns_repr_metal"/>
    <property type="match status" value="1"/>
</dbReference>